<comment type="pathway">
    <text evidence="1">Cofactor biosynthesis; adenosylcobalamin biosynthesis.</text>
</comment>
<accession>A0ABY7AIG6</accession>
<name>A0ABY7AIG6_9FIRM</name>
<reference evidence="7" key="1">
    <citation type="submission" date="2022-11" db="EMBL/GenBank/DDBJ databases">
        <title>Lacrimispora xylanolytica sy1, complete genome.</title>
        <authorList>
            <person name="Choi S."/>
        </authorList>
    </citation>
    <scope>NUCLEOTIDE SEQUENCE</scope>
    <source>
        <strain evidence="7">Sy1</strain>
    </source>
</reference>
<dbReference type="EMBL" id="CP113524">
    <property type="protein sequence ID" value="WAJ25619.1"/>
    <property type="molecule type" value="Genomic_DNA"/>
</dbReference>
<dbReference type="PANTHER" id="PTHR43182:SF1">
    <property type="entry name" value="COBALT-PRECORRIN-7 C(5)-METHYLTRANSFERASE"/>
    <property type="match status" value="1"/>
</dbReference>
<gene>
    <name evidence="7" type="primary">cbiT</name>
    <name evidence="7" type="ORF">OW255_08945</name>
</gene>
<evidence type="ECO:0000256" key="3">
    <source>
        <dbReference type="ARBA" id="ARBA00022603"/>
    </source>
</evidence>
<proteinExistence type="predicted"/>
<feature type="domain" description="Methyltransferase" evidence="6">
    <location>
        <begin position="36"/>
        <end position="141"/>
    </location>
</feature>
<evidence type="ECO:0000256" key="2">
    <source>
        <dbReference type="ARBA" id="ARBA00022573"/>
    </source>
</evidence>
<evidence type="ECO:0000259" key="6">
    <source>
        <dbReference type="Pfam" id="PF13847"/>
    </source>
</evidence>
<dbReference type="SUPFAM" id="SSF53335">
    <property type="entry name" value="S-adenosyl-L-methionine-dependent methyltransferases"/>
    <property type="match status" value="1"/>
</dbReference>
<dbReference type="InterPro" id="IPR025714">
    <property type="entry name" value="Methyltranfer_dom"/>
</dbReference>
<evidence type="ECO:0000313" key="8">
    <source>
        <dbReference type="Proteomes" id="UP001163115"/>
    </source>
</evidence>
<keyword evidence="4" id="KW-0808">Transferase</keyword>
<dbReference type="Proteomes" id="UP001163115">
    <property type="component" value="Chromosome"/>
</dbReference>
<evidence type="ECO:0000256" key="1">
    <source>
        <dbReference type="ARBA" id="ARBA00004953"/>
    </source>
</evidence>
<keyword evidence="3" id="KW-0489">Methyltransferase</keyword>
<evidence type="ECO:0000256" key="4">
    <source>
        <dbReference type="ARBA" id="ARBA00022679"/>
    </source>
</evidence>
<organism evidence="7 8">
    <name type="scientific">Lacrimispora xylanolytica</name>
    <dbReference type="NCBI Taxonomy" id="29375"/>
    <lineage>
        <taxon>Bacteria</taxon>
        <taxon>Bacillati</taxon>
        <taxon>Bacillota</taxon>
        <taxon>Clostridia</taxon>
        <taxon>Lachnospirales</taxon>
        <taxon>Lachnospiraceae</taxon>
        <taxon>Lacrimispora</taxon>
    </lineage>
</organism>
<keyword evidence="2" id="KW-0169">Cobalamin biosynthesis</keyword>
<dbReference type="NCBIfam" id="TIGR02469">
    <property type="entry name" value="CbiT"/>
    <property type="match status" value="1"/>
</dbReference>
<keyword evidence="8" id="KW-1185">Reference proteome</keyword>
<dbReference type="InterPro" id="IPR050714">
    <property type="entry name" value="Cobalamin_biosynth_MTase"/>
</dbReference>
<dbReference type="InterPro" id="IPR029063">
    <property type="entry name" value="SAM-dependent_MTases_sf"/>
</dbReference>
<dbReference type="CDD" id="cd02440">
    <property type="entry name" value="AdoMet_MTases"/>
    <property type="match status" value="1"/>
</dbReference>
<dbReference type="PANTHER" id="PTHR43182">
    <property type="entry name" value="COBALT-PRECORRIN-6B C(15)-METHYLTRANSFERASE (DECARBOXYLATING)"/>
    <property type="match status" value="1"/>
</dbReference>
<dbReference type="InterPro" id="IPR014008">
    <property type="entry name" value="Cbl_synth_MTase_CbiT"/>
</dbReference>
<evidence type="ECO:0000256" key="5">
    <source>
        <dbReference type="ARBA" id="ARBA00022691"/>
    </source>
</evidence>
<dbReference type="Pfam" id="PF13847">
    <property type="entry name" value="Methyltransf_31"/>
    <property type="match status" value="1"/>
</dbReference>
<dbReference type="RefSeq" id="WP_035317621.1">
    <property type="nucleotide sequence ID" value="NZ_CP113524.1"/>
</dbReference>
<dbReference type="Gene3D" id="3.40.50.150">
    <property type="entry name" value="Vaccinia Virus protein VP39"/>
    <property type="match status" value="1"/>
</dbReference>
<keyword evidence="5" id="KW-0949">S-adenosyl-L-methionine</keyword>
<sequence>MRDEVFIRGAVPMTKSEVRAVSLSKLELRQDSILYDVGAGTGSVSIEAAFALSKGRVYAIEKKPEAIELIQANKEKFSAENVTVIEGIAPHALSDLEAPTHVFIGGTSGAMGEVLDTVLKKNPKARIVINVLALESIAEVLDWLKAHCVEAEMVQVQVSKGKTAGSYHMMMGQNPVYVISFGGEGGVPVA</sequence>
<protein>
    <submittedName>
        <fullName evidence="7">Precorrin-6Y C5,15-methyltransferase (Decarboxylating) subunit CbiT</fullName>
    </submittedName>
</protein>
<evidence type="ECO:0000313" key="7">
    <source>
        <dbReference type="EMBL" id="WAJ25619.1"/>
    </source>
</evidence>